<keyword evidence="6" id="KW-0812">Transmembrane</keyword>
<feature type="domain" description="Trimeric autotransporter adhesin YadA-like head" evidence="13">
    <location>
        <begin position="7"/>
        <end position="33"/>
    </location>
</feature>
<gene>
    <name evidence="15" type="ORF">CNR27_05045</name>
</gene>
<keyword evidence="7" id="KW-0732">Signal</keyword>
<dbReference type="Gene3D" id="1.20.5.170">
    <property type="match status" value="2"/>
</dbReference>
<feature type="region of interest" description="Disordered" evidence="11">
    <location>
        <begin position="223"/>
        <end position="332"/>
    </location>
</feature>
<dbReference type="InterPro" id="IPR011049">
    <property type="entry name" value="Serralysin-like_metalloprot_C"/>
</dbReference>
<proteinExistence type="inferred from homology"/>
<dbReference type="GO" id="GO:0009986">
    <property type="term" value="C:cell surface"/>
    <property type="evidence" value="ECO:0007669"/>
    <property type="project" value="UniProtKB-SubCell"/>
</dbReference>
<keyword evidence="9" id="KW-0472">Membrane</keyword>
<protein>
    <recommendedName>
        <fullName evidence="17">Trimeric autotransporter adhesin YadA-like C-terminal membrane anchor domain-containing protein</fullName>
    </recommendedName>
</protein>
<dbReference type="Gene3D" id="2.60.40.4050">
    <property type="match status" value="1"/>
</dbReference>
<evidence type="ECO:0000256" key="3">
    <source>
        <dbReference type="ARBA" id="ARBA00005848"/>
    </source>
</evidence>
<organism evidence="15 16">
    <name type="scientific">Luteimonas chenhongjianii</name>
    <dbReference type="NCBI Taxonomy" id="2006110"/>
    <lineage>
        <taxon>Bacteria</taxon>
        <taxon>Pseudomonadati</taxon>
        <taxon>Pseudomonadota</taxon>
        <taxon>Gammaproteobacteria</taxon>
        <taxon>Lysobacterales</taxon>
        <taxon>Lysobacteraceae</taxon>
        <taxon>Luteimonas</taxon>
    </lineage>
</organism>
<reference evidence="16" key="1">
    <citation type="submission" date="2017-09" db="EMBL/GenBank/DDBJ databases">
        <title>Luteimonas liuhanmingii sp.nov., isolated from the intestinal contents of Tibetan Plateau Pika in Yushu, Qinghai Province, China.</title>
        <authorList>
            <person name="Gui Z."/>
        </authorList>
    </citation>
    <scope>NUCLEOTIDE SEQUENCE [LARGE SCALE GENOMIC DNA]</scope>
    <source>
        <strain evidence="16">100111</strain>
    </source>
</reference>
<dbReference type="InterPro" id="IPR005594">
    <property type="entry name" value="YadA_C"/>
</dbReference>
<keyword evidence="8" id="KW-0653">Protein transport</keyword>
<dbReference type="Proteomes" id="UP000218968">
    <property type="component" value="Chromosome"/>
</dbReference>
<dbReference type="InterPro" id="IPR045584">
    <property type="entry name" value="Pilin-like"/>
</dbReference>
<dbReference type="SUPFAM" id="SSF54523">
    <property type="entry name" value="Pili subunits"/>
    <property type="match status" value="1"/>
</dbReference>
<keyword evidence="5" id="KW-1134">Transmembrane beta strand</keyword>
<evidence type="ECO:0000313" key="15">
    <source>
        <dbReference type="EMBL" id="ATD68707.1"/>
    </source>
</evidence>
<evidence type="ECO:0000256" key="8">
    <source>
        <dbReference type="ARBA" id="ARBA00022927"/>
    </source>
</evidence>
<feature type="domain" description="Trimeric autotransporter adhesin YadA-like stalk" evidence="14">
    <location>
        <begin position="51"/>
        <end position="90"/>
    </location>
</feature>
<feature type="compositionally biased region" description="Low complexity" evidence="11">
    <location>
        <begin position="223"/>
        <end position="240"/>
    </location>
</feature>
<evidence type="ECO:0000256" key="6">
    <source>
        <dbReference type="ARBA" id="ARBA00022692"/>
    </source>
</evidence>
<feature type="compositionally biased region" description="Low complexity" evidence="11">
    <location>
        <begin position="305"/>
        <end position="332"/>
    </location>
</feature>
<evidence type="ECO:0000256" key="1">
    <source>
        <dbReference type="ARBA" id="ARBA00004241"/>
    </source>
</evidence>
<evidence type="ECO:0000259" key="12">
    <source>
        <dbReference type="Pfam" id="PF03895"/>
    </source>
</evidence>
<dbReference type="InterPro" id="IPR008640">
    <property type="entry name" value="Adhesin_Head_dom"/>
</dbReference>
<evidence type="ECO:0000256" key="5">
    <source>
        <dbReference type="ARBA" id="ARBA00022452"/>
    </source>
</evidence>
<evidence type="ECO:0000259" key="14">
    <source>
        <dbReference type="Pfam" id="PF05662"/>
    </source>
</evidence>
<evidence type="ECO:0000313" key="16">
    <source>
        <dbReference type="Proteomes" id="UP000218968"/>
    </source>
</evidence>
<dbReference type="EMBL" id="CP023406">
    <property type="protein sequence ID" value="ATD68707.1"/>
    <property type="molecule type" value="Genomic_DNA"/>
</dbReference>
<sequence length="481" mass="47306">MGNFSTAEGSDSVALGSDAVASANGSVALGQGALADRQNSVSVGTVGAERQITNVADGVVAEGSTDAVTGSQLNQTNVRVDGVEDRIGDVENVAASAVTYDDETRSRVTLAGEDGTRLTNLARGAVSASSTDAITGGQLHGALQTTADALGGGAAVTAFGTISAPTFAIQGGNYFSVGDAFGALDAEISGLKQQVGDIDTAMRTSANRGDGAVASKDARTGAAASVTSAPATPVATPTGTDVANTDEVASAPDVQAEAGEARGGVTTTAAEDRASRGEIAGTSVESVHADSGDGSAVATVAEEPAAQGTDATADTAGSSRVSGVPTPASVSAPVAVDSAGTPIAGGAAAAPADAISADVRAYADSTATQAVSSANAYTDQRFAAFNDSFDTFKGDVERRFYDTDRRIDRQGAMGAAMLNMATSAAGIRTQNRVGVGVGFQGGESALSVGYQRAISDRATMTVGGAFSGDEKSIGVGAGFGW</sequence>
<evidence type="ECO:0000256" key="10">
    <source>
        <dbReference type="ARBA" id="ARBA00023237"/>
    </source>
</evidence>
<dbReference type="InterPro" id="IPR008635">
    <property type="entry name" value="Coiled_stalk_dom"/>
</dbReference>
<evidence type="ECO:0000256" key="11">
    <source>
        <dbReference type="SAM" id="MobiDB-lite"/>
    </source>
</evidence>
<dbReference type="Pfam" id="PF05658">
    <property type="entry name" value="YadA_head"/>
    <property type="match status" value="1"/>
</dbReference>
<evidence type="ECO:0000256" key="2">
    <source>
        <dbReference type="ARBA" id="ARBA00004442"/>
    </source>
</evidence>
<keyword evidence="16" id="KW-1185">Reference proteome</keyword>
<keyword evidence="10" id="KW-0998">Cell outer membrane</keyword>
<feature type="domain" description="Trimeric autotransporter adhesin YadA-like C-terminal membrane anchor" evidence="12">
    <location>
        <begin position="430"/>
        <end position="481"/>
    </location>
</feature>
<dbReference type="Gene3D" id="3.30.1300.30">
    <property type="entry name" value="GSPII I/J protein-like"/>
    <property type="match status" value="1"/>
</dbReference>
<name>A0A290XHV1_9GAMM</name>
<evidence type="ECO:0008006" key="17">
    <source>
        <dbReference type="Google" id="ProtNLM"/>
    </source>
</evidence>
<comment type="similarity">
    <text evidence="3">Belongs to the autotransporter-2 (AT-2) (TC 1.B.40) family.</text>
</comment>
<evidence type="ECO:0000256" key="4">
    <source>
        <dbReference type="ARBA" id="ARBA00022448"/>
    </source>
</evidence>
<dbReference type="Pfam" id="PF03895">
    <property type="entry name" value="YadA_anchor"/>
    <property type="match status" value="1"/>
</dbReference>
<dbReference type="SUPFAM" id="SSF101967">
    <property type="entry name" value="Adhesin YadA, collagen-binding domain"/>
    <property type="match status" value="1"/>
</dbReference>
<dbReference type="GO" id="GO:0015031">
    <property type="term" value="P:protein transport"/>
    <property type="evidence" value="ECO:0007669"/>
    <property type="project" value="UniProtKB-KW"/>
</dbReference>
<evidence type="ECO:0000256" key="9">
    <source>
        <dbReference type="ARBA" id="ARBA00023136"/>
    </source>
</evidence>
<evidence type="ECO:0000256" key="7">
    <source>
        <dbReference type="ARBA" id="ARBA00022729"/>
    </source>
</evidence>
<dbReference type="Pfam" id="PF05662">
    <property type="entry name" value="YadA_stalk"/>
    <property type="match status" value="2"/>
</dbReference>
<evidence type="ECO:0000259" key="13">
    <source>
        <dbReference type="Pfam" id="PF05658"/>
    </source>
</evidence>
<feature type="domain" description="Trimeric autotransporter adhesin YadA-like stalk" evidence="14">
    <location>
        <begin position="117"/>
        <end position="155"/>
    </location>
</feature>
<dbReference type="KEGG" id="lum:CNR27_05045"/>
<dbReference type="GO" id="GO:0009279">
    <property type="term" value="C:cell outer membrane"/>
    <property type="evidence" value="ECO:0007669"/>
    <property type="project" value="UniProtKB-SubCell"/>
</dbReference>
<accession>A0A290XHV1</accession>
<comment type="subcellular location">
    <subcellularLocation>
        <location evidence="2">Cell outer membrane</location>
    </subcellularLocation>
    <subcellularLocation>
        <location evidence="1">Cell surface</location>
    </subcellularLocation>
</comment>
<dbReference type="AlphaFoldDB" id="A0A290XHV1"/>
<keyword evidence="4" id="KW-0813">Transport</keyword>